<keyword evidence="2" id="KW-1185">Reference proteome</keyword>
<evidence type="ECO:0000313" key="1">
    <source>
        <dbReference type="EMBL" id="GAA5062227.1"/>
    </source>
</evidence>
<protein>
    <recommendedName>
        <fullName evidence="3">PE domain-containing protein</fullName>
    </recommendedName>
</protein>
<comment type="caution">
    <text evidence="1">The sequence shown here is derived from an EMBL/GenBank/DDBJ whole genome shotgun (WGS) entry which is preliminary data.</text>
</comment>
<name>A0ABP9KMZ7_9NOCA</name>
<dbReference type="RefSeq" id="WP_345497745.1">
    <property type="nucleotide sequence ID" value="NZ_BAABJM010000005.1"/>
</dbReference>
<gene>
    <name evidence="1" type="ORF">GCM10023318_45580</name>
</gene>
<sequence length="104" mass="10511">MPKTTTVSTDHLLAVSGMMSGNHTAITALVSAAATAASPGRAALDDASALGATLFKAYTKVFLHGTETGLSNLLDGAEVLVPVSSDYRDIDIADGQAVRASGSF</sequence>
<reference evidence="2" key="1">
    <citation type="journal article" date="2019" name="Int. J. Syst. Evol. Microbiol.">
        <title>The Global Catalogue of Microorganisms (GCM) 10K type strain sequencing project: providing services to taxonomists for standard genome sequencing and annotation.</title>
        <authorList>
            <consortium name="The Broad Institute Genomics Platform"/>
            <consortium name="The Broad Institute Genome Sequencing Center for Infectious Disease"/>
            <person name="Wu L."/>
            <person name="Ma J."/>
        </authorList>
    </citation>
    <scope>NUCLEOTIDE SEQUENCE [LARGE SCALE GENOMIC DNA]</scope>
    <source>
        <strain evidence="2">JCM 18298</strain>
    </source>
</reference>
<organism evidence="1 2">
    <name type="scientific">Nocardia callitridis</name>
    <dbReference type="NCBI Taxonomy" id="648753"/>
    <lineage>
        <taxon>Bacteria</taxon>
        <taxon>Bacillati</taxon>
        <taxon>Actinomycetota</taxon>
        <taxon>Actinomycetes</taxon>
        <taxon>Mycobacteriales</taxon>
        <taxon>Nocardiaceae</taxon>
        <taxon>Nocardia</taxon>
    </lineage>
</organism>
<evidence type="ECO:0008006" key="3">
    <source>
        <dbReference type="Google" id="ProtNLM"/>
    </source>
</evidence>
<proteinExistence type="predicted"/>
<dbReference type="EMBL" id="BAABJM010000005">
    <property type="protein sequence ID" value="GAA5062227.1"/>
    <property type="molecule type" value="Genomic_DNA"/>
</dbReference>
<dbReference type="Proteomes" id="UP001500603">
    <property type="component" value="Unassembled WGS sequence"/>
</dbReference>
<evidence type="ECO:0000313" key="2">
    <source>
        <dbReference type="Proteomes" id="UP001500603"/>
    </source>
</evidence>
<accession>A0ABP9KMZ7</accession>